<reference evidence="2 3" key="1">
    <citation type="submission" date="2018-09" db="EMBL/GenBank/DDBJ databases">
        <title>Complete genome sequence of Euzebya sp. DY32-46 isolated from seawater of Pacific Ocean.</title>
        <authorList>
            <person name="Xu L."/>
            <person name="Wu Y.-H."/>
            <person name="Xu X.-W."/>
        </authorList>
    </citation>
    <scope>NUCLEOTIDE SEQUENCE [LARGE SCALE GENOMIC DNA]</scope>
    <source>
        <strain evidence="2 3">DY32-46</strain>
    </source>
</reference>
<dbReference type="EMBL" id="CP031165">
    <property type="protein sequence ID" value="AXV08976.1"/>
    <property type="molecule type" value="Genomic_DNA"/>
</dbReference>
<keyword evidence="3" id="KW-1185">Reference proteome</keyword>
<evidence type="ECO:0000313" key="2">
    <source>
        <dbReference type="EMBL" id="AXV08976.1"/>
    </source>
</evidence>
<evidence type="ECO:0000259" key="1">
    <source>
        <dbReference type="Pfam" id="PF13191"/>
    </source>
</evidence>
<dbReference type="SUPFAM" id="SSF52540">
    <property type="entry name" value="P-loop containing nucleoside triphosphate hydrolases"/>
    <property type="match status" value="1"/>
</dbReference>
<proteinExistence type="predicted"/>
<feature type="domain" description="Orc1-like AAA ATPase" evidence="1">
    <location>
        <begin position="19"/>
        <end position="187"/>
    </location>
</feature>
<accession>A0A346Y3C9</accession>
<dbReference type="KEGG" id="euz:DVS28_a4310"/>
<evidence type="ECO:0000313" key="3">
    <source>
        <dbReference type="Proteomes" id="UP000264006"/>
    </source>
</evidence>
<organism evidence="2 3">
    <name type="scientific">Euzebya pacifica</name>
    <dbReference type="NCBI Taxonomy" id="1608957"/>
    <lineage>
        <taxon>Bacteria</taxon>
        <taxon>Bacillati</taxon>
        <taxon>Actinomycetota</taxon>
        <taxon>Nitriliruptoria</taxon>
        <taxon>Euzebyales</taxon>
    </lineage>
</organism>
<dbReference type="InterPro" id="IPR027417">
    <property type="entry name" value="P-loop_NTPase"/>
</dbReference>
<protein>
    <submittedName>
        <fullName evidence="2">RecA-superfamily ATPases implicated in signal transduction</fullName>
    </submittedName>
</protein>
<sequence>MRDARSNPFQPGWGKPGVWAGRDLLVGEFTDVVLPRVADGVKEVPRLVQDERGMGKTALLEALADEARERDCLVVSVTAARGEDFTRVFAAALAGAAAAGSLVERLEGRVSAALARLAGVTVAGTGVTVSGGGEEPVASVTLTDALVDVGRLARDTARQLVVLVDEVQNVGATHLAAVFTALQRALEHTETDQHPSGGTIRYGLPIAVWLAGLPGALANFRKAHVTFGERCELVALGPLDDREVREALVTFSRFNDAGVVFDADAIEVFVDVVAGYPYTFQLLGKAAWDAGHGQVITAEEVHTAAERIEPSMRQRYAARLEGLTDDQVAYLVAAASLSDEERTPTRVCRAWKADPDATASMCGGMHQRLVDDHQVIRRGPDGRIRFALPGMASYLADLAR</sequence>
<gene>
    <name evidence="2" type="ORF">DVS28_a4310</name>
</gene>
<dbReference type="RefSeq" id="WP_164710862.1">
    <property type="nucleotide sequence ID" value="NZ_CP031165.1"/>
</dbReference>
<dbReference type="PANTHER" id="PTHR34301">
    <property type="entry name" value="DNA-BINDING PROTEIN-RELATED"/>
    <property type="match status" value="1"/>
</dbReference>
<dbReference type="Gene3D" id="3.40.50.300">
    <property type="entry name" value="P-loop containing nucleotide triphosphate hydrolases"/>
    <property type="match status" value="1"/>
</dbReference>
<dbReference type="InterPro" id="IPR041664">
    <property type="entry name" value="AAA_16"/>
</dbReference>
<dbReference type="Proteomes" id="UP000264006">
    <property type="component" value="Chromosome"/>
</dbReference>
<dbReference type="AlphaFoldDB" id="A0A346Y3C9"/>
<dbReference type="PANTHER" id="PTHR34301:SF8">
    <property type="entry name" value="ATPASE DOMAIN-CONTAINING PROTEIN"/>
    <property type="match status" value="1"/>
</dbReference>
<name>A0A346Y3C9_9ACTN</name>
<dbReference type="Pfam" id="PF13191">
    <property type="entry name" value="AAA_16"/>
    <property type="match status" value="1"/>
</dbReference>